<feature type="region of interest" description="Disordered" evidence="4">
    <location>
        <begin position="1"/>
        <end position="36"/>
    </location>
</feature>
<name>A0A6J1EQR0_CUCMO</name>
<evidence type="ECO:0000256" key="2">
    <source>
        <dbReference type="ARBA" id="ARBA00024341"/>
    </source>
</evidence>
<dbReference type="InterPro" id="IPR000048">
    <property type="entry name" value="IQ_motif_EF-hand-BS"/>
</dbReference>
<reference evidence="7" key="1">
    <citation type="submission" date="2025-08" db="UniProtKB">
        <authorList>
            <consortium name="RefSeq"/>
        </authorList>
    </citation>
    <scope>IDENTIFICATION</scope>
    <source>
        <tissue evidence="7">Young leaves</tissue>
    </source>
</reference>
<gene>
    <name evidence="7" type="primary">LOC111436944</name>
</gene>
<keyword evidence="1" id="KW-0112">Calmodulin-binding</keyword>
<dbReference type="Gene3D" id="1.20.5.190">
    <property type="match status" value="1"/>
</dbReference>
<evidence type="ECO:0000256" key="3">
    <source>
        <dbReference type="ARBA" id="ARBA00024378"/>
    </source>
</evidence>
<dbReference type="GO" id="GO:0005516">
    <property type="term" value="F:calmodulin binding"/>
    <property type="evidence" value="ECO:0007669"/>
    <property type="project" value="UniProtKB-KW"/>
</dbReference>
<feature type="domain" description="DUF4005" evidence="5">
    <location>
        <begin position="257"/>
        <end position="314"/>
    </location>
</feature>
<dbReference type="KEGG" id="cmos:111436944"/>
<dbReference type="Pfam" id="PF13178">
    <property type="entry name" value="DUF4005"/>
    <property type="match status" value="1"/>
</dbReference>
<dbReference type="SMART" id="SM00015">
    <property type="entry name" value="IQ"/>
    <property type="match status" value="2"/>
</dbReference>
<dbReference type="Proteomes" id="UP000504609">
    <property type="component" value="Unplaced"/>
</dbReference>
<protein>
    <submittedName>
        <fullName evidence="7">Uncharacterized protein LOC111436944</fullName>
    </submittedName>
</protein>
<proteinExistence type="inferred from homology"/>
<dbReference type="AlphaFoldDB" id="A0A6J1EQR0"/>
<sequence length="387" mass="43461">MGKTSKWLRSFLTGKKDKEKEKRSSNQNFTSTSECPATLIPIRHNPKEKKRWSFRRATAAVSRDSYPLEMVATTMPVAAAAQAAMDMDYEEQRQGLAIVVAKAAAADAAVAAAIKIQSVFRSYLAIKALRALRGLVKLQALARGHLVRKQAKATLRCMQALIMAQARARAERIRMIEGKNPSVNKDHFGCTDHVAEEKIKIVEMDHGESIRGSKNRTRHERRFTHQAHLVSLVPSTRTDIDPQGCSRHFEDPQDSTTNCMQSLSFEYPMFPSYMANTQSSRAKVRSQSAPKTRPESFERQSSRRWAPTERSSSHMGCAPQDFQYPWTMKLAKSASSVNNSECGSTCTVLTNTNYRSLVACEVRKVPDCHCQEPLCTVVPCLEFKDRK</sequence>
<dbReference type="PANTHER" id="PTHR32295:SF45">
    <property type="entry name" value="PROTEIN IQ-DOMAIN 19"/>
    <property type="match status" value="1"/>
</dbReference>
<feature type="compositionally biased region" description="Basic and acidic residues" evidence="4">
    <location>
        <begin position="14"/>
        <end position="24"/>
    </location>
</feature>
<accession>A0A6J1EQR0</accession>
<dbReference type="RefSeq" id="XP_022930512.1">
    <property type="nucleotide sequence ID" value="XM_023074744.1"/>
</dbReference>
<evidence type="ECO:0000313" key="7">
    <source>
        <dbReference type="RefSeq" id="XP_022930512.1"/>
    </source>
</evidence>
<evidence type="ECO:0000256" key="4">
    <source>
        <dbReference type="SAM" id="MobiDB-lite"/>
    </source>
</evidence>
<feature type="compositionally biased region" description="Basic and acidic residues" evidence="4">
    <location>
        <begin position="292"/>
        <end position="301"/>
    </location>
</feature>
<evidence type="ECO:0000259" key="5">
    <source>
        <dbReference type="Pfam" id="PF13178"/>
    </source>
</evidence>
<organism evidence="6 7">
    <name type="scientific">Cucurbita moschata</name>
    <name type="common">Winter crookneck squash</name>
    <name type="synonym">Cucurbita pepo var. moschata</name>
    <dbReference type="NCBI Taxonomy" id="3662"/>
    <lineage>
        <taxon>Eukaryota</taxon>
        <taxon>Viridiplantae</taxon>
        <taxon>Streptophyta</taxon>
        <taxon>Embryophyta</taxon>
        <taxon>Tracheophyta</taxon>
        <taxon>Spermatophyta</taxon>
        <taxon>Magnoliopsida</taxon>
        <taxon>eudicotyledons</taxon>
        <taxon>Gunneridae</taxon>
        <taxon>Pentapetalae</taxon>
        <taxon>rosids</taxon>
        <taxon>fabids</taxon>
        <taxon>Cucurbitales</taxon>
        <taxon>Cucurbitaceae</taxon>
        <taxon>Cucurbiteae</taxon>
        <taxon>Cucurbita</taxon>
    </lineage>
</organism>
<feature type="compositionally biased region" description="Polar residues" evidence="4">
    <location>
        <begin position="278"/>
        <end position="290"/>
    </location>
</feature>
<dbReference type="PROSITE" id="PS50096">
    <property type="entry name" value="IQ"/>
    <property type="match status" value="2"/>
</dbReference>
<evidence type="ECO:0000313" key="6">
    <source>
        <dbReference type="Proteomes" id="UP000504609"/>
    </source>
</evidence>
<dbReference type="InterPro" id="IPR025064">
    <property type="entry name" value="DUF4005"/>
</dbReference>
<dbReference type="GeneID" id="111436944"/>
<feature type="region of interest" description="Disordered" evidence="4">
    <location>
        <begin position="278"/>
        <end position="317"/>
    </location>
</feature>
<feature type="compositionally biased region" description="Polar residues" evidence="4">
    <location>
        <begin position="25"/>
        <end position="35"/>
    </location>
</feature>
<dbReference type="PANTHER" id="PTHR32295">
    <property type="entry name" value="IQ-DOMAIN 5-RELATED"/>
    <property type="match status" value="1"/>
</dbReference>
<comment type="subunit">
    <text evidence="3">Binds to multiple calmodulin (CaM) in the presence of Ca(2+) and CaM-like proteins.</text>
</comment>
<keyword evidence="6" id="KW-1185">Reference proteome</keyword>
<comment type="similarity">
    <text evidence="2">Belongs to the IQD family.</text>
</comment>
<dbReference type="Pfam" id="PF00612">
    <property type="entry name" value="IQ"/>
    <property type="match status" value="2"/>
</dbReference>
<evidence type="ECO:0000256" key="1">
    <source>
        <dbReference type="ARBA" id="ARBA00022860"/>
    </source>
</evidence>